<dbReference type="AlphaFoldDB" id="A0A1C4YZV8"/>
<evidence type="ECO:0000256" key="7">
    <source>
        <dbReference type="RuleBase" id="RU363032"/>
    </source>
</evidence>
<evidence type="ECO:0000256" key="5">
    <source>
        <dbReference type="ARBA" id="ARBA00022989"/>
    </source>
</evidence>
<sequence length="279" mass="29760">MRHGIKHRMGLTGAVTIVLALVGLAVFPFYWMLVTATRTDDELFGDRPPLLPDLSGLSTFADVFSDTTIVGWLTNSAMIAAGTTLLTMILAVPIAYAMSRFSFRGKVLVGIGLLVTQMLPEAVLVVPLLSVFKTLDLLDSRSGLVLGNTAFVLPVVTWILKNAIDTVPRDLDNAAKIDGCSPVSTLWRVIVPIVAPTMAAGAVIAFFHGWNEYIFAVSFLTDPGLQPMSVGLAGFIGEISTPVQTVMSVGMIYTLPAVALYLLLQRYIVSGMAAGSVKG</sequence>
<comment type="similarity">
    <text evidence="7">Belongs to the binding-protein-dependent transport system permease family.</text>
</comment>
<gene>
    <name evidence="9" type="ORF">GA0070618_4585</name>
</gene>
<evidence type="ECO:0000256" key="4">
    <source>
        <dbReference type="ARBA" id="ARBA00022692"/>
    </source>
</evidence>
<protein>
    <submittedName>
        <fullName evidence="9">Carbohydrate ABC transporter membrane protein 2, CUT1 family</fullName>
    </submittedName>
</protein>
<feature type="domain" description="ABC transmembrane type-1" evidence="8">
    <location>
        <begin position="73"/>
        <end position="264"/>
    </location>
</feature>
<evidence type="ECO:0000313" key="10">
    <source>
        <dbReference type="Proteomes" id="UP000198253"/>
    </source>
</evidence>
<dbReference type="Proteomes" id="UP000198253">
    <property type="component" value="Chromosome I"/>
</dbReference>
<dbReference type="RefSeq" id="WP_197701602.1">
    <property type="nucleotide sequence ID" value="NZ_LT607413.1"/>
</dbReference>
<feature type="transmembrane region" description="Helical" evidence="7">
    <location>
        <begin position="245"/>
        <end position="264"/>
    </location>
</feature>
<dbReference type="GO" id="GO:0055085">
    <property type="term" value="P:transmembrane transport"/>
    <property type="evidence" value="ECO:0007669"/>
    <property type="project" value="InterPro"/>
</dbReference>
<dbReference type="PANTHER" id="PTHR32243:SF18">
    <property type="entry name" value="INNER MEMBRANE ABC TRANSPORTER PERMEASE PROTEIN YCJP"/>
    <property type="match status" value="1"/>
</dbReference>
<evidence type="ECO:0000259" key="8">
    <source>
        <dbReference type="PROSITE" id="PS50928"/>
    </source>
</evidence>
<proteinExistence type="inferred from homology"/>
<keyword evidence="5 7" id="KW-1133">Transmembrane helix</keyword>
<dbReference type="Gene3D" id="1.10.3720.10">
    <property type="entry name" value="MetI-like"/>
    <property type="match status" value="1"/>
</dbReference>
<feature type="transmembrane region" description="Helical" evidence="7">
    <location>
        <begin position="12"/>
        <end position="33"/>
    </location>
</feature>
<evidence type="ECO:0000313" key="9">
    <source>
        <dbReference type="EMBL" id="SCF26176.1"/>
    </source>
</evidence>
<evidence type="ECO:0000256" key="6">
    <source>
        <dbReference type="ARBA" id="ARBA00023136"/>
    </source>
</evidence>
<dbReference type="InParanoid" id="A0A1C4YZV8"/>
<feature type="transmembrane region" description="Helical" evidence="7">
    <location>
        <begin position="108"/>
        <end position="132"/>
    </location>
</feature>
<dbReference type="Pfam" id="PF00528">
    <property type="entry name" value="BPD_transp_1"/>
    <property type="match status" value="1"/>
</dbReference>
<feature type="transmembrane region" description="Helical" evidence="7">
    <location>
        <begin position="144"/>
        <end position="164"/>
    </location>
</feature>
<dbReference type="InterPro" id="IPR000515">
    <property type="entry name" value="MetI-like"/>
</dbReference>
<evidence type="ECO:0000256" key="3">
    <source>
        <dbReference type="ARBA" id="ARBA00022475"/>
    </source>
</evidence>
<dbReference type="SUPFAM" id="SSF161098">
    <property type="entry name" value="MetI-like"/>
    <property type="match status" value="1"/>
</dbReference>
<dbReference type="CDD" id="cd06261">
    <property type="entry name" value="TM_PBP2"/>
    <property type="match status" value="1"/>
</dbReference>
<keyword evidence="4 7" id="KW-0812">Transmembrane</keyword>
<feature type="transmembrane region" description="Helical" evidence="7">
    <location>
        <begin position="77"/>
        <end position="96"/>
    </location>
</feature>
<keyword evidence="10" id="KW-1185">Reference proteome</keyword>
<accession>A0A1C4YZV8</accession>
<feature type="transmembrane region" description="Helical" evidence="7">
    <location>
        <begin position="185"/>
        <end position="210"/>
    </location>
</feature>
<organism evidence="9 10">
    <name type="scientific">Micromonospora echinospora</name>
    <name type="common">Micromonospora purpurea</name>
    <dbReference type="NCBI Taxonomy" id="1877"/>
    <lineage>
        <taxon>Bacteria</taxon>
        <taxon>Bacillati</taxon>
        <taxon>Actinomycetota</taxon>
        <taxon>Actinomycetes</taxon>
        <taxon>Micromonosporales</taxon>
        <taxon>Micromonosporaceae</taxon>
        <taxon>Micromonospora</taxon>
    </lineage>
</organism>
<dbReference type="InterPro" id="IPR050901">
    <property type="entry name" value="BP-dep_ABC_trans_perm"/>
</dbReference>
<name>A0A1C4YZV8_MICEC</name>
<evidence type="ECO:0000256" key="1">
    <source>
        <dbReference type="ARBA" id="ARBA00004651"/>
    </source>
</evidence>
<dbReference type="PROSITE" id="PS50928">
    <property type="entry name" value="ABC_TM1"/>
    <property type="match status" value="1"/>
</dbReference>
<dbReference type="EMBL" id="LT607413">
    <property type="protein sequence ID" value="SCF26176.1"/>
    <property type="molecule type" value="Genomic_DNA"/>
</dbReference>
<evidence type="ECO:0000256" key="2">
    <source>
        <dbReference type="ARBA" id="ARBA00022448"/>
    </source>
</evidence>
<reference evidence="10" key="1">
    <citation type="submission" date="2016-06" db="EMBL/GenBank/DDBJ databases">
        <authorList>
            <person name="Varghese N."/>
            <person name="Submissions Spin"/>
        </authorList>
    </citation>
    <scope>NUCLEOTIDE SEQUENCE [LARGE SCALE GENOMIC DNA]</scope>
    <source>
        <strain evidence="10">DSM 43816</strain>
    </source>
</reference>
<dbReference type="PANTHER" id="PTHR32243">
    <property type="entry name" value="MALTOSE TRANSPORT SYSTEM PERMEASE-RELATED"/>
    <property type="match status" value="1"/>
</dbReference>
<keyword evidence="6 7" id="KW-0472">Membrane</keyword>
<dbReference type="InterPro" id="IPR035906">
    <property type="entry name" value="MetI-like_sf"/>
</dbReference>
<keyword evidence="3" id="KW-1003">Cell membrane</keyword>
<keyword evidence="2 7" id="KW-0813">Transport</keyword>
<dbReference type="GO" id="GO:0005886">
    <property type="term" value="C:plasma membrane"/>
    <property type="evidence" value="ECO:0007669"/>
    <property type="project" value="UniProtKB-SubCell"/>
</dbReference>
<comment type="subcellular location">
    <subcellularLocation>
        <location evidence="1 7">Cell membrane</location>
        <topology evidence="1 7">Multi-pass membrane protein</topology>
    </subcellularLocation>
</comment>